<protein>
    <submittedName>
        <fullName evidence="2">Alpha/beta hydrolase</fullName>
    </submittedName>
</protein>
<name>A0ABS9KTT8_9BACT</name>
<dbReference type="Pfam" id="PF00561">
    <property type="entry name" value="Abhydrolase_1"/>
    <property type="match status" value="1"/>
</dbReference>
<sequence length="355" mass="39339">MNITIALMVDHRHTRRRFIAQAAMGIAASQLGALSGPLFARSDNGSQKISLMDSPIKKLEPLKFINAGVLNIAYYETGPADGPVTLLLHGFPYDIHSYVDVAPILAEKGMRVIVPYLRGFGPTRFLDKQTMRSGEQAAVGMDLMALMVALKIDKAVLAGYDWGGRAACVAAALFPQHCTGLVCVNSYLIQDIANAQKPVHPDHEVPLWYQYYFHQERGRQGLEKYRSEIANTLWKQWSPNWNFDQTTFERAATAFQNPDYVDVVIHSYRHRFGLVKGDKQYEAIQQKLATLPKITVPSITLDGDGDGVVAATNGESTAKFFTASRQHMIIPRVGHNLPQEAPEAFANAVAELANR</sequence>
<proteinExistence type="predicted"/>
<dbReference type="RefSeq" id="WP_237873845.1">
    <property type="nucleotide sequence ID" value="NZ_JAKLTR010000010.1"/>
</dbReference>
<keyword evidence="3" id="KW-1185">Reference proteome</keyword>
<dbReference type="PANTHER" id="PTHR43798:SF33">
    <property type="entry name" value="HYDROLASE, PUTATIVE (AFU_ORTHOLOGUE AFUA_2G14860)-RELATED"/>
    <property type="match status" value="1"/>
</dbReference>
<gene>
    <name evidence="2" type="ORF">LZZ85_15695</name>
</gene>
<dbReference type="EMBL" id="JAKLTR010000010">
    <property type="protein sequence ID" value="MCG2615743.1"/>
    <property type="molecule type" value="Genomic_DNA"/>
</dbReference>
<accession>A0ABS9KTT8</accession>
<dbReference type="PRINTS" id="PR00412">
    <property type="entry name" value="EPOXHYDRLASE"/>
</dbReference>
<evidence type="ECO:0000313" key="2">
    <source>
        <dbReference type="EMBL" id="MCG2615743.1"/>
    </source>
</evidence>
<dbReference type="PROSITE" id="PS51318">
    <property type="entry name" value="TAT"/>
    <property type="match status" value="1"/>
</dbReference>
<evidence type="ECO:0000313" key="3">
    <source>
        <dbReference type="Proteomes" id="UP001165367"/>
    </source>
</evidence>
<dbReference type="GO" id="GO:0016787">
    <property type="term" value="F:hydrolase activity"/>
    <property type="evidence" value="ECO:0007669"/>
    <property type="project" value="UniProtKB-KW"/>
</dbReference>
<dbReference type="Gene3D" id="3.40.50.1820">
    <property type="entry name" value="alpha/beta hydrolase"/>
    <property type="match status" value="1"/>
</dbReference>
<dbReference type="InterPro" id="IPR006311">
    <property type="entry name" value="TAT_signal"/>
</dbReference>
<dbReference type="PANTHER" id="PTHR43798">
    <property type="entry name" value="MONOACYLGLYCEROL LIPASE"/>
    <property type="match status" value="1"/>
</dbReference>
<dbReference type="InterPro" id="IPR029058">
    <property type="entry name" value="AB_hydrolase_fold"/>
</dbReference>
<dbReference type="InterPro" id="IPR050266">
    <property type="entry name" value="AB_hydrolase_sf"/>
</dbReference>
<dbReference type="Proteomes" id="UP001165367">
    <property type="component" value="Unassembled WGS sequence"/>
</dbReference>
<dbReference type="InterPro" id="IPR000073">
    <property type="entry name" value="AB_hydrolase_1"/>
</dbReference>
<organism evidence="2 3">
    <name type="scientific">Terrimonas ginsenosidimutans</name>
    <dbReference type="NCBI Taxonomy" id="2908004"/>
    <lineage>
        <taxon>Bacteria</taxon>
        <taxon>Pseudomonadati</taxon>
        <taxon>Bacteroidota</taxon>
        <taxon>Chitinophagia</taxon>
        <taxon>Chitinophagales</taxon>
        <taxon>Chitinophagaceae</taxon>
        <taxon>Terrimonas</taxon>
    </lineage>
</organism>
<feature type="domain" description="AB hydrolase-1" evidence="1">
    <location>
        <begin position="86"/>
        <end position="337"/>
    </location>
</feature>
<keyword evidence="2" id="KW-0378">Hydrolase</keyword>
<evidence type="ECO:0000259" key="1">
    <source>
        <dbReference type="Pfam" id="PF00561"/>
    </source>
</evidence>
<dbReference type="InterPro" id="IPR000639">
    <property type="entry name" value="Epox_hydrolase-like"/>
</dbReference>
<dbReference type="SUPFAM" id="SSF53474">
    <property type="entry name" value="alpha/beta-Hydrolases"/>
    <property type="match status" value="1"/>
</dbReference>
<reference evidence="2" key="1">
    <citation type="submission" date="2022-01" db="EMBL/GenBank/DDBJ databases">
        <authorList>
            <person name="Jo J.-H."/>
            <person name="Im W.-T."/>
        </authorList>
    </citation>
    <scope>NUCLEOTIDE SEQUENCE</scope>
    <source>
        <strain evidence="2">NA20</strain>
    </source>
</reference>
<comment type="caution">
    <text evidence="2">The sequence shown here is derived from an EMBL/GenBank/DDBJ whole genome shotgun (WGS) entry which is preliminary data.</text>
</comment>